<dbReference type="Pfam" id="PF01883">
    <property type="entry name" value="FeS_assembly_P"/>
    <property type="match status" value="1"/>
</dbReference>
<comment type="function">
    <text evidence="8">Binds and transfers iron-sulfur (Fe-S) clusters to target apoproteins. Can hydrolyze ATP.</text>
</comment>
<evidence type="ECO:0000256" key="6">
    <source>
        <dbReference type="ARBA" id="ARBA00023004"/>
    </source>
</evidence>
<comment type="similarity">
    <text evidence="8">Belongs to the Mrp/NBP35 ATP-binding proteins family.</text>
</comment>
<dbReference type="InterPro" id="IPR000808">
    <property type="entry name" value="Mrp-like_CS"/>
</dbReference>
<comment type="subunit">
    <text evidence="8">Homodimer.</text>
</comment>
<evidence type="ECO:0000313" key="10">
    <source>
        <dbReference type="EMBL" id="MBJ9688406.1"/>
    </source>
</evidence>
<gene>
    <name evidence="10" type="primary">apbC</name>
    <name evidence="10" type="ORF">I5589_15130</name>
</gene>
<organism evidence="10 11">
    <name type="scientific">Burkholderia vietnamiensis</name>
    <dbReference type="NCBI Taxonomy" id="60552"/>
    <lineage>
        <taxon>Bacteria</taxon>
        <taxon>Pseudomonadati</taxon>
        <taxon>Pseudomonadota</taxon>
        <taxon>Betaproteobacteria</taxon>
        <taxon>Burkholderiales</taxon>
        <taxon>Burkholderiaceae</taxon>
        <taxon>Burkholderia</taxon>
        <taxon>Burkholderia cepacia complex</taxon>
    </lineage>
</organism>
<sequence length="363" mass="38293">MSIDRAQVDAALAAVVDPNTGRPYAANKGVRNVAIDGDVVAVDVVLGYPARSQHDDVRARIAAALQAVPGVRDARVAVSQEIVAHTVQRGVKLLPNVKNIVAVASGKGGVGKSTTAVNLALALAAEGASVGILDADIYGPSLPTMLGIHGQRPESPDNQSMNPLVGHGLQANSIGFLIDEDNPMVWRGPMATSALEQLLRQTNWRELDYLIVDMPPGTGDIQLTLAQRVPVTGAVIVTTPQDIALLDAKKGLKMFEKVGIPILGIVENMSIHVCSNCGHEEYIFGAGGAERMAKDYDVDVLGSLPLDIAIRERADSGTPTVVADPDGALARRYRDIARGVALAIAERARDMTSKFPSIVVQNT</sequence>
<dbReference type="Gene3D" id="3.40.50.300">
    <property type="entry name" value="P-loop containing nucleotide triphosphate hydrolases"/>
    <property type="match status" value="1"/>
</dbReference>
<dbReference type="InterPro" id="IPR019591">
    <property type="entry name" value="Mrp/NBP35_ATP-bd"/>
</dbReference>
<keyword evidence="11" id="KW-1185">Reference proteome</keyword>
<dbReference type="InterPro" id="IPR034904">
    <property type="entry name" value="FSCA_dom_sf"/>
</dbReference>
<evidence type="ECO:0000256" key="3">
    <source>
        <dbReference type="ARBA" id="ARBA00022723"/>
    </source>
</evidence>
<dbReference type="NCBIfam" id="NF008669">
    <property type="entry name" value="PRK11670.1"/>
    <property type="match status" value="1"/>
</dbReference>
<keyword evidence="4 8" id="KW-0547">Nucleotide-binding</keyword>
<evidence type="ECO:0000256" key="1">
    <source>
        <dbReference type="ARBA" id="ARBA00007352"/>
    </source>
</evidence>
<keyword evidence="7 8" id="KW-0411">Iron-sulfur</keyword>
<evidence type="ECO:0000259" key="9">
    <source>
        <dbReference type="Pfam" id="PF01883"/>
    </source>
</evidence>
<dbReference type="Proteomes" id="UP000808215">
    <property type="component" value="Unassembled WGS sequence"/>
</dbReference>
<dbReference type="Gene3D" id="3.30.300.130">
    <property type="entry name" value="Fe-S cluster assembly (FSCA)"/>
    <property type="match status" value="1"/>
</dbReference>
<keyword evidence="5 8" id="KW-0067">ATP-binding</keyword>
<evidence type="ECO:0000256" key="4">
    <source>
        <dbReference type="ARBA" id="ARBA00022741"/>
    </source>
</evidence>
<accession>A0ABS1AY04</accession>
<comment type="similarity">
    <text evidence="2">In the C-terminal section; belongs to the Mrp/NBP35 ATP-binding proteins family.</text>
</comment>
<dbReference type="InterPro" id="IPR027417">
    <property type="entry name" value="P-loop_NTPase"/>
</dbReference>
<dbReference type="CDD" id="cd02037">
    <property type="entry name" value="Mrp_NBP35"/>
    <property type="match status" value="1"/>
</dbReference>
<comment type="similarity">
    <text evidence="1">In the N-terminal section; belongs to the MIP18 family.</text>
</comment>
<keyword evidence="8" id="KW-0378">Hydrolase</keyword>
<name>A0ABS1AY04_BURVI</name>
<dbReference type="PROSITE" id="PS01215">
    <property type="entry name" value="MRP"/>
    <property type="match status" value="1"/>
</dbReference>
<evidence type="ECO:0000256" key="5">
    <source>
        <dbReference type="ARBA" id="ARBA00022840"/>
    </source>
</evidence>
<evidence type="ECO:0000256" key="2">
    <source>
        <dbReference type="ARBA" id="ARBA00008205"/>
    </source>
</evidence>
<dbReference type="SUPFAM" id="SSF117916">
    <property type="entry name" value="Fe-S cluster assembly (FSCA) domain-like"/>
    <property type="match status" value="1"/>
</dbReference>
<keyword evidence="6 8" id="KW-0408">Iron</keyword>
<dbReference type="PANTHER" id="PTHR42961">
    <property type="entry name" value="IRON-SULFUR PROTEIN NUBPL"/>
    <property type="match status" value="1"/>
</dbReference>
<dbReference type="PANTHER" id="PTHR42961:SF2">
    <property type="entry name" value="IRON-SULFUR PROTEIN NUBPL"/>
    <property type="match status" value="1"/>
</dbReference>
<proteinExistence type="inferred from homology"/>
<evidence type="ECO:0000256" key="7">
    <source>
        <dbReference type="ARBA" id="ARBA00023014"/>
    </source>
</evidence>
<dbReference type="InterPro" id="IPR044304">
    <property type="entry name" value="NUBPL-like"/>
</dbReference>
<dbReference type="InterPro" id="IPR002744">
    <property type="entry name" value="MIP18-like"/>
</dbReference>
<feature type="domain" description="MIP18 family-like" evidence="9">
    <location>
        <begin position="5"/>
        <end position="78"/>
    </location>
</feature>
<dbReference type="InterPro" id="IPR033756">
    <property type="entry name" value="YlxH/NBP35"/>
</dbReference>
<evidence type="ECO:0000256" key="8">
    <source>
        <dbReference type="HAMAP-Rule" id="MF_02040"/>
    </source>
</evidence>
<dbReference type="HAMAP" id="MF_02040">
    <property type="entry name" value="Mrp_NBP35"/>
    <property type="match status" value="1"/>
</dbReference>
<dbReference type="EMBL" id="JADVKH010000030">
    <property type="protein sequence ID" value="MBJ9688406.1"/>
    <property type="molecule type" value="Genomic_DNA"/>
</dbReference>
<evidence type="ECO:0000313" key="11">
    <source>
        <dbReference type="Proteomes" id="UP000808215"/>
    </source>
</evidence>
<feature type="binding site" evidence="8">
    <location>
        <begin position="106"/>
        <end position="113"/>
    </location>
    <ligand>
        <name>ATP</name>
        <dbReference type="ChEBI" id="CHEBI:30616"/>
    </ligand>
</feature>
<dbReference type="RefSeq" id="WP_059668396.1">
    <property type="nucleotide sequence ID" value="NZ_CAAAFK010000003.1"/>
</dbReference>
<dbReference type="Pfam" id="PF10609">
    <property type="entry name" value="ParA"/>
    <property type="match status" value="1"/>
</dbReference>
<protein>
    <recommendedName>
        <fullName evidence="8">Iron-sulfur cluster carrier protein</fullName>
    </recommendedName>
</protein>
<reference evidence="10 11" key="1">
    <citation type="submission" date="2020-11" db="EMBL/GenBank/DDBJ databases">
        <title>Enhanced detection system for hospital associated transmission using whole genome sequencing surveillance.</title>
        <authorList>
            <person name="Harrison L.H."/>
            <person name="Van Tyne D."/>
            <person name="Marsh J.W."/>
            <person name="Griffith M.P."/>
            <person name="Snyder D.J."/>
            <person name="Cooper V.S."/>
            <person name="Mustapha M."/>
        </authorList>
    </citation>
    <scope>NUCLEOTIDE SEQUENCE [LARGE SCALE GENOMIC DNA]</scope>
    <source>
        <strain evidence="10 11">BC00020</strain>
    </source>
</reference>
<keyword evidence="3 8" id="KW-0479">Metal-binding</keyword>
<comment type="caution">
    <text evidence="10">The sequence shown here is derived from an EMBL/GenBank/DDBJ whole genome shotgun (WGS) entry which is preliminary data.</text>
</comment>
<dbReference type="SUPFAM" id="SSF52540">
    <property type="entry name" value="P-loop containing nucleoside triphosphate hydrolases"/>
    <property type="match status" value="1"/>
</dbReference>